<dbReference type="PANTHER" id="PTHR43133">
    <property type="entry name" value="RNA POLYMERASE ECF-TYPE SIGMA FACTO"/>
    <property type="match status" value="1"/>
</dbReference>
<reference evidence="10 11" key="1">
    <citation type="submission" date="2020-10" db="EMBL/GenBank/DDBJ databases">
        <title>Sequencing the genomes of 1000 actinobacteria strains.</title>
        <authorList>
            <person name="Klenk H.-P."/>
        </authorList>
    </citation>
    <scope>NUCLEOTIDE SEQUENCE [LARGE SCALE GENOMIC DNA]</scope>
    <source>
        <strain evidence="10 11">DSM 46661</strain>
    </source>
</reference>
<evidence type="ECO:0000259" key="8">
    <source>
        <dbReference type="Pfam" id="PF08281"/>
    </source>
</evidence>
<proteinExistence type="inferred from homology"/>
<feature type="compositionally biased region" description="Polar residues" evidence="6">
    <location>
        <begin position="333"/>
        <end position="356"/>
    </location>
</feature>
<gene>
    <name evidence="10" type="ORF">H4W30_006574</name>
</gene>
<feature type="domain" description="Putative zinc-finger" evidence="9">
    <location>
        <begin position="267"/>
        <end position="300"/>
    </location>
</feature>
<evidence type="ECO:0000256" key="5">
    <source>
        <dbReference type="ARBA" id="ARBA00023163"/>
    </source>
</evidence>
<keyword evidence="11" id="KW-1185">Reference proteome</keyword>
<evidence type="ECO:0000259" key="9">
    <source>
        <dbReference type="Pfam" id="PF13490"/>
    </source>
</evidence>
<dbReference type="InterPro" id="IPR007627">
    <property type="entry name" value="RNA_pol_sigma70_r2"/>
</dbReference>
<dbReference type="InterPro" id="IPR036388">
    <property type="entry name" value="WH-like_DNA-bd_sf"/>
</dbReference>
<dbReference type="PANTHER" id="PTHR43133:SF8">
    <property type="entry name" value="RNA POLYMERASE SIGMA FACTOR HI_1459-RELATED"/>
    <property type="match status" value="1"/>
</dbReference>
<feature type="domain" description="RNA polymerase sigma-70 region 2" evidence="7">
    <location>
        <begin position="99"/>
        <end position="167"/>
    </location>
</feature>
<evidence type="ECO:0000313" key="11">
    <source>
        <dbReference type="Proteomes" id="UP000656548"/>
    </source>
</evidence>
<evidence type="ECO:0000259" key="7">
    <source>
        <dbReference type="Pfam" id="PF04542"/>
    </source>
</evidence>
<evidence type="ECO:0000313" key="10">
    <source>
        <dbReference type="EMBL" id="MBE1579514.1"/>
    </source>
</evidence>
<keyword evidence="3" id="KW-0731">Sigma factor</keyword>
<accession>A0ABR9LFR8</accession>
<protein>
    <submittedName>
        <fullName evidence="10">RNA polymerase sigma factor (Sigma-70 family)</fullName>
    </submittedName>
</protein>
<dbReference type="CDD" id="cd06171">
    <property type="entry name" value="Sigma70_r4"/>
    <property type="match status" value="1"/>
</dbReference>
<dbReference type="NCBIfam" id="TIGR02937">
    <property type="entry name" value="sigma70-ECF"/>
    <property type="match status" value="1"/>
</dbReference>
<sequence length="356" mass="39121">MVTCLIDRHSEPDGWRYRLRHTPSVHSGDQGARQAGPQVVNLRVLDCLPPQTEVDLLPDTNRKDGEASATTQLGNGDDHRDPQLLDAVRGGNVAAYGELYKLHVGAARNLARQLAQSMPERDDLVSEAFSKVLYTLLGGRGPDSAFRAYLFTALRHTAYDKTRKARKVELTEDVEMTVGPVQLSVPDSNRVMAGFEKDLAADAFNRLPERWQTVLWLTEIEGKTPAEVASRLGLTANGVSALAYRAREGLRQAYLQAHLAEPTLLSCHPTVRRLGAWTRNGLSKRETQQVREHLARCGSCCQQSVELSEINTAFRSRAVASTSHSRPAGAIRQSRSGQMPLSRQVSCSSTTAKLAS</sequence>
<dbReference type="InterPro" id="IPR014284">
    <property type="entry name" value="RNA_pol_sigma-70_dom"/>
</dbReference>
<dbReference type="InterPro" id="IPR013324">
    <property type="entry name" value="RNA_pol_sigma_r3/r4-like"/>
</dbReference>
<dbReference type="EMBL" id="JADBEJ010000005">
    <property type="protein sequence ID" value="MBE1579514.1"/>
    <property type="molecule type" value="Genomic_DNA"/>
</dbReference>
<dbReference type="InterPro" id="IPR027383">
    <property type="entry name" value="Znf_put"/>
</dbReference>
<dbReference type="InterPro" id="IPR013325">
    <property type="entry name" value="RNA_pol_sigma_r2"/>
</dbReference>
<name>A0ABR9LFR8_9PSEU</name>
<dbReference type="Pfam" id="PF13490">
    <property type="entry name" value="zf-HC2"/>
    <property type="match status" value="1"/>
</dbReference>
<keyword evidence="4" id="KW-0238">DNA-binding</keyword>
<keyword evidence="5" id="KW-0804">Transcription</keyword>
<dbReference type="Gene3D" id="1.10.10.10">
    <property type="entry name" value="Winged helix-like DNA-binding domain superfamily/Winged helix DNA-binding domain"/>
    <property type="match status" value="1"/>
</dbReference>
<dbReference type="Pfam" id="PF04542">
    <property type="entry name" value="Sigma70_r2"/>
    <property type="match status" value="1"/>
</dbReference>
<evidence type="ECO:0000256" key="6">
    <source>
        <dbReference type="SAM" id="MobiDB-lite"/>
    </source>
</evidence>
<evidence type="ECO:0000256" key="3">
    <source>
        <dbReference type="ARBA" id="ARBA00023082"/>
    </source>
</evidence>
<evidence type="ECO:0000256" key="4">
    <source>
        <dbReference type="ARBA" id="ARBA00023125"/>
    </source>
</evidence>
<feature type="region of interest" description="Disordered" evidence="6">
    <location>
        <begin position="53"/>
        <end position="82"/>
    </location>
</feature>
<dbReference type="InterPro" id="IPR013249">
    <property type="entry name" value="RNA_pol_sigma70_r4_t2"/>
</dbReference>
<feature type="domain" description="RNA polymerase sigma factor 70 region 4 type 2" evidence="8">
    <location>
        <begin position="201"/>
        <end position="248"/>
    </location>
</feature>
<feature type="region of interest" description="Disordered" evidence="6">
    <location>
        <begin position="319"/>
        <end position="356"/>
    </location>
</feature>
<dbReference type="SUPFAM" id="SSF88659">
    <property type="entry name" value="Sigma3 and sigma4 domains of RNA polymerase sigma factors"/>
    <property type="match status" value="1"/>
</dbReference>
<evidence type="ECO:0000256" key="2">
    <source>
        <dbReference type="ARBA" id="ARBA00023015"/>
    </source>
</evidence>
<organism evidence="10 11">
    <name type="scientific">Amycolatopsis roodepoortensis</name>
    <dbReference type="NCBI Taxonomy" id="700274"/>
    <lineage>
        <taxon>Bacteria</taxon>
        <taxon>Bacillati</taxon>
        <taxon>Actinomycetota</taxon>
        <taxon>Actinomycetes</taxon>
        <taxon>Pseudonocardiales</taxon>
        <taxon>Pseudonocardiaceae</taxon>
        <taxon>Amycolatopsis</taxon>
    </lineage>
</organism>
<dbReference type="Gene3D" id="1.10.1740.10">
    <property type="match status" value="1"/>
</dbReference>
<keyword evidence="2" id="KW-0805">Transcription regulation</keyword>
<evidence type="ECO:0000256" key="1">
    <source>
        <dbReference type="ARBA" id="ARBA00010641"/>
    </source>
</evidence>
<dbReference type="InterPro" id="IPR039425">
    <property type="entry name" value="RNA_pol_sigma-70-like"/>
</dbReference>
<dbReference type="SUPFAM" id="SSF88946">
    <property type="entry name" value="Sigma2 domain of RNA polymerase sigma factors"/>
    <property type="match status" value="1"/>
</dbReference>
<dbReference type="RefSeq" id="WP_228708112.1">
    <property type="nucleotide sequence ID" value="NZ_JADBEJ010000005.1"/>
</dbReference>
<comment type="caution">
    <text evidence="10">The sequence shown here is derived from an EMBL/GenBank/DDBJ whole genome shotgun (WGS) entry which is preliminary data.</text>
</comment>
<comment type="similarity">
    <text evidence="1">Belongs to the sigma-70 factor family. ECF subfamily.</text>
</comment>
<dbReference type="Pfam" id="PF08281">
    <property type="entry name" value="Sigma70_r4_2"/>
    <property type="match status" value="1"/>
</dbReference>
<dbReference type="Proteomes" id="UP000656548">
    <property type="component" value="Unassembled WGS sequence"/>
</dbReference>